<sequence>MHYTRLGRTGLTVSRIALGMMTYGTPAWRPWVMEEGPSREVVKHAIDLGINFFDTADMYSAGESEVLTGKFVREFCRREEVVIATKVYYPVSLDFKGGNSAAAKPDRLPNMDGLSRKRLFHAVDASLQRLGTDYIDLWQIHRLDHGTPVEETMEALHDIVKSGKVRYIGGSSMFAWQFAKAQQVAKENGWTRFVSMQNHYNLVYREEEREMIPLCHDQGVGLIPWSPLARGFLAGNRKADDKTAGQTSRAQTDDIAQKYYYNDGDFEVVEVLSRLAAARGVSNATLAYAWLLHKSITGPIVGASKTWQLDQAVAALDVTLSAEEIAQLEAPYRPHPILGHV</sequence>
<dbReference type="FunFam" id="3.20.20.100:FF:000004">
    <property type="entry name" value="Oxidoreductase, aldo/keto reductase"/>
    <property type="match status" value="1"/>
</dbReference>
<dbReference type="PANTHER" id="PTHR43364:SF4">
    <property type="entry name" value="NAD(P)-LINKED OXIDOREDUCTASE SUPERFAMILY PROTEIN"/>
    <property type="match status" value="1"/>
</dbReference>
<evidence type="ECO:0000259" key="2">
    <source>
        <dbReference type="Pfam" id="PF00248"/>
    </source>
</evidence>
<dbReference type="InterPro" id="IPR050523">
    <property type="entry name" value="AKR_Detox_Biosynth"/>
</dbReference>
<dbReference type="SUPFAM" id="SSF51430">
    <property type="entry name" value="NAD(P)-linked oxidoreductase"/>
    <property type="match status" value="1"/>
</dbReference>
<evidence type="ECO:0000313" key="3">
    <source>
        <dbReference type="EMBL" id="PZQ59949.1"/>
    </source>
</evidence>
<gene>
    <name evidence="3" type="ORF">DI563_29945</name>
</gene>
<name>A0A2W5P7A7_VARPD</name>
<dbReference type="GO" id="GO:0016491">
    <property type="term" value="F:oxidoreductase activity"/>
    <property type="evidence" value="ECO:0007669"/>
    <property type="project" value="UniProtKB-KW"/>
</dbReference>
<dbReference type="AlphaFoldDB" id="A0A2W5P7A7"/>
<dbReference type="GO" id="GO:0005829">
    <property type="term" value="C:cytosol"/>
    <property type="evidence" value="ECO:0007669"/>
    <property type="project" value="TreeGrafter"/>
</dbReference>
<dbReference type="PANTHER" id="PTHR43364">
    <property type="entry name" value="NADH-SPECIFIC METHYLGLYOXAL REDUCTASE-RELATED"/>
    <property type="match status" value="1"/>
</dbReference>
<dbReference type="EMBL" id="QFPP01000719">
    <property type="protein sequence ID" value="PZQ59949.1"/>
    <property type="molecule type" value="Genomic_DNA"/>
</dbReference>
<dbReference type="Pfam" id="PF00248">
    <property type="entry name" value="Aldo_ket_red"/>
    <property type="match status" value="1"/>
</dbReference>
<reference evidence="3 4" key="1">
    <citation type="submission" date="2017-08" db="EMBL/GenBank/DDBJ databases">
        <title>Infants hospitalized years apart are colonized by the same room-sourced microbial strains.</title>
        <authorList>
            <person name="Brooks B."/>
            <person name="Olm M.R."/>
            <person name="Firek B.A."/>
            <person name="Baker R."/>
            <person name="Thomas B.C."/>
            <person name="Morowitz M.J."/>
            <person name="Banfield J.F."/>
        </authorList>
    </citation>
    <scope>NUCLEOTIDE SEQUENCE [LARGE SCALE GENOMIC DNA]</scope>
    <source>
        <strain evidence="3">S2_005_003_R2_41</strain>
    </source>
</reference>
<keyword evidence="1" id="KW-0560">Oxidoreductase</keyword>
<dbReference type="Proteomes" id="UP000249135">
    <property type="component" value="Unassembled WGS sequence"/>
</dbReference>
<comment type="caution">
    <text evidence="3">The sequence shown here is derived from an EMBL/GenBank/DDBJ whole genome shotgun (WGS) entry which is preliminary data.</text>
</comment>
<dbReference type="InterPro" id="IPR036812">
    <property type="entry name" value="NAD(P)_OxRdtase_dom_sf"/>
</dbReference>
<protein>
    <submittedName>
        <fullName evidence="3">Aldo/keto reductase</fullName>
    </submittedName>
</protein>
<dbReference type="CDD" id="cd19079">
    <property type="entry name" value="AKR_EcYajO-like"/>
    <property type="match status" value="1"/>
</dbReference>
<evidence type="ECO:0000313" key="4">
    <source>
        <dbReference type="Proteomes" id="UP000249135"/>
    </source>
</evidence>
<dbReference type="InterPro" id="IPR023210">
    <property type="entry name" value="NADP_OxRdtase_dom"/>
</dbReference>
<dbReference type="Gene3D" id="3.20.20.100">
    <property type="entry name" value="NADP-dependent oxidoreductase domain"/>
    <property type="match status" value="1"/>
</dbReference>
<organism evidence="3 4">
    <name type="scientific">Variovorax paradoxus</name>
    <dbReference type="NCBI Taxonomy" id="34073"/>
    <lineage>
        <taxon>Bacteria</taxon>
        <taxon>Pseudomonadati</taxon>
        <taxon>Pseudomonadota</taxon>
        <taxon>Betaproteobacteria</taxon>
        <taxon>Burkholderiales</taxon>
        <taxon>Comamonadaceae</taxon>
        <taxon>Variovorax</taxon>
    </lineage>
</organism>
<proteinExistence type="predicted"/>
<evidence type="ECO:0000256" key="1">
    <source>
        <dbReference type="ARBA" id="ARBA00023002"/>
    </source>
</evidence>
<feature type="domain" description="NADP-dependent oxidoreductase" evidence="2">
    <location>
        <begin position="15"/>
        <end position="330"/>
    </location>
</feature>
<accession>A0A2W5P7A7</accession>